<dbReference type="InterPro" id="IPR036291">
    <property type="entry name" value="NAD(P)-bd_dom_sf"/>
</dbReference>
<keyword evidence="2" id="KW-0597">Phosphoprotein</keyword>
<evidence type="ECO:0000313" key="5">
    <source>
        <dbReference type="Proteomes" id="UP000184063"/>
    </source>
</evidence>
<protein>
    <recommendedName>
        <fullName evidence="3">Ketoreductase (KR) domain-containing protein</fullName>
    </recommendedName>
</protein>
<dbReference type="SUPFAM" id="SSF51735">
    <property type="entry name" value="NAD(P)-binding Rossmann-fold domains"/>
    <property type="match status" value="1"/>
</dbReference>
<dbReference type="VEuPathDB" id="FungiDB:ASPFODRAFT_46587"/>
<dbReference type="Gene3D" id="3.40.50.720">
    <property type="entry name" value="NAD(P)-binding Rossmann-like Domain"/>
    <property type="match status" value="1"/>
</dbReference>
<dbReference type="GO" id="GO:0004312">
    <property type="term" value="F:fatty acid synthase activity"/>
    <property type="evidence" value="ECO:0007669"/>
    <property type="project" value="TreeGrafter"/>
</dbReference>
<dbReference type="PANTHER" id="PTHR43775:SF37">
    <property type="entry name" value="SI:DKEY-61P9.11"/>
    <property type="match status" value="1"/>
</dbReference>
<dbReference type="OrthoDB" id="4509645at2759"/>
<dbReference type="InterPro" id="IPR050091">
    <property type="entry name" value="PKS_NRPS_Biosynth_Enz"/>
</dbReference>
<dbReference type="Pfam" id="PF08659">
    <property type="entry name" value="KR"/>
    <property type="match status" value="1"/>
</dbReference>
<proteinExistence type="predicted"/>
<dbReference type="PANTHER" id="PTHR43775">
    <property type="entry name" value="FATTY ACID SYNTHASE"/>
    <property type="match status" value="1"/>
</dbReference>
<feature type="domain" description="Ketoreductase (KR)" evidence="3">
    <location>
        <begin position="1"/>
        <end position="89"/>
    </location>
</feature>
<evidence type="ECO:0000256" key="2">
    <source>
        <dbReference type="ARBA" id="ARBA00022553"/>
    </source>
</evidence>
<evidence type="ECO:0000259" key="3">
    <source>
        <dbReference type="Pfam" id="PF08659"/>
    </source>
</evidence>
<dbReference type="EMBL" id="KV878242">
    <property type="protein sequence ID" value="OJZ85553.1"/>
    <property type="molecule type" value="Genomic_DNA"/>
</dbReference>
<gene>
    <name evidence="4" type="ORF">ASPFODRAFT_46587</name>
</gene>
<reference evidence="5" key="1">
    <citation type="journal article" date="2017" name="Genome Biol.">
        <title>Comparative genomics reveals high biological diversity and specific adaptations in the industrially and medically important fungal genus Aspergillus.</title>
        <authorList>
            <person name="de Vries R.P."/>
            <person name="Riley R."/>
            <person name="Wiebenga A."/>
            <person name="Aguilar-Osorio G."/>
            <person name="Amillis S."/>
            <person name="Uchima C.A."/>
            <person name="Anderluh G."/>
            <person name="Asadollahi M."/>
            <person name="Askin M."/>
            <person name="Barry K."/>
            <person name="Battaglia E."/>
            <person name="Bayram O."/>
            <person name="Benocci T."/>
            <person name="Braus-Stromeyer S.A."/>
            <person name="Caldana C."/>
            <person name="Canovas D."/>
            <person name="Cerqueira G.C."/>
            <person name="Chen F."/>
            <person name="Chen W."/>
            <person name="Choi C."/>
            <person name="Clum A."/>
            <person name="Dos Santos R.A."/>
            <person name="Damasio A.R."/>
            <person name="Diallinas G."/>
            <person name="Emri T."/>
            <person name="Fekete E."/>
            <person name="Flipphi M."/>
            <person name="Freyberg S."/>
            <person name="Gallo A."/>
            <person name="Gournas C."/>
            <person name="Habgood R."/>
            <person name="Hainaut M."/>
            <person name="Harispe M.L."/>
            <person name="Henrissat B."/>
            <person name="Hilden K.S."/>
            <person name="Hope R."/>
            <person name="Hossain A."/>
            <person name="Karabika E."/>
            <person name="Karaffa L."/>
            <person name="Karanyi Z."/>
            <person name="Krasevec N."/>
            <person name="Kuo A."/>
            <person name="Kusch H."/>
            <person name="LaButti K."/>
            <person name="Lagendijk E.L."/>
            <person name="Lapidus A."/>
            <person name="Levasseur A."/>
            <person name="Lindquist E."/>
            <person name="Lipzen A."/>
            <person name="Logrieco A.F."/>
            <person name="MacCabe A."/>
            <person name="Maekelae M.R."/>
            <person name="Malavazi I."/>
            <person name="Melin P."/>
            <person name="Meyer V."/>
            <person name="Mielnichuk N."/>
            <person name="Miskei M."/>
            <person name="Molnar A.P."/>
            <person name="Mule G."/>
            <person name="Ngan C.Y."/>
            <person name="Orejas M."/>
            <person name="Orosz E."/>
            <person name="Ouedraogo J.P."/>
            <person name="Overkamp K.M."/>
            <person name="Park H.-S."/>
            <person name="Perrone G."/>
            <person name="Piumi F."/>
            <person name="Punt P.J."/>
            <person name="Ram A.F."/>
            <person name="Ramon A."/>
            <person name="Rauscher S."/>
            <person name="Record E."/>
            <person name="Riano-Pachon D.M."/>
            <person name="Robert V."/>
            <person name="Roehrig J."/>
            <person name="Ruller R."/>
            <person name="Salamov A."/>
            <person name="Salih N.S."/>
            <person name="Samson R.A."/>
            <person name="Sandor E."/>
            <person name="Sanguinetti M."/>
            <person name="Schuetze T."/>
            <person name="Sepcic K."/>
            <person name="Shelest E."/>
            <person name="Sherlock G."/>
            <person name="Sophianopoulou V."/>
            <person name="Squina F.M."/>
            <person name="Sun H."/>
            <person name="Susca A."/>
            <person name="Todd R.B."/>
            <person name="Tsang A."/>
            <person name="Unkles S.E."/>
            <person name="van de Wiele N."/>
            <person name="van Rossen-Uffink D."/>
            <person name="Oliveira J.V."/>
            <person name="Vesth T.C."/>
            <person name="Visser J."/>
            <person name="Yu J.-H."/>
            <person name="Zhou M."/>
            <person name="Andersen M.R."/>
            <person name="Archer D.B."/>
            <person name="Baker S.E."/>
            <person name="Benoit I."/>
            <person name="Brakhage A.A."/>
            <person name="Braus G.H."/>
            <person name="Fischer R."/>
            <person name="Frisvad J.C."/>
            <person name="Goldman G.H."/>
            <person name="Houbraken J."/>
            <person name="Oakley B."/>
            <person name="Pocsi I."/>
            <person name="Scazzocchio C."/>
            <person name="Seiboth B."/>
            <person name="vanKuyk P.A."/>
            <person name="Wortman J."/>
            <person name="Dyer P.S."/>
            <person name="Grigoriev I.V."/>
        </authorList>
    </citation>
    <scope>NUCLEOTIDE SEQUENCE [LARGE SCALE GENOMIC DNA]</scope>
    <source>
        <strain evidence="5">CBS 106.47</strain>
    </source>
</reference>
<dbReference type="GO" id="GO:0006633">
    <property type="term" value="P:fatty acid biosynthetic process"/>
    <property type="evidence" value="ECO:0007669"/>
    <property type="project" value="TreeGrafter"/>
</dbReference>
<accession>A0A1M3TFL7</accession>
<keyword evidence="1" id="KW-0596">Phosphopantetheine</keyword>
<name>A0A1M3TFL7_ASPLC</name>
<evidence type="ECO:0000256" key="1">
    <source>
        <dbReference type="ARBA" id="ARBA00022450"/>
    </source>
</evidence>
<dbReference type="Proteomes" id="UP000184063">
    <property type="component" value="Unassembled WGS sequence"/>
</dbReference>
<dbReference type="GO" id="GO:0016874">
    <property type="term" value="F:ligase activity"/>
    <property type="evidence" value="ECO:0007669"/>
    <property type="project" value="UniProtKB-KW"/>
</dbReference>
<organism evidence="4 5">
    <name type="scientific">Aspergillus luchuensis (strain CBS 106.47)</name>
    <dbReference type="NCBI Taxonomy" id="1137211"/>
    <lineage>
        <taxon>Eukaryota</taxon>
        <taxon>Fungi</taxon>
        <taxon>Dikarya</taxon>
        <taxon>Ascomycota</taxon>
        <taxon>Pezizomycotina</taxon>
        <taxon>Eurotiomycetes</taxon>
        <taxon>Eurotiomycetidae</taxon>
        <taxon>Eurotiales</taxon>
        <taxon>Aspergillaceae</taxon>
        <taxon>Aspergillus</taxon>
        <taxon>Aspergillus subgen. Circumdati</taxon>
    </lineage>
</organism>
<sequence length="194" mass="21424">MQDSMLSDMNHIWFVKVITPKVQGTINIVSTLCPTRSYLEFFIMCSSSAGVIANRGQAKYAATNTFLHAFACQLMTGGYPATSISLGSVFSVGWIVENQLRLSIALTYRALWKDLLFSILEYRINPAWGAAEYPDLPHGGRDTTRAGLSTPVHPSARVHGPFVILSALGHCRQVPINRTRGRGDGRRCDASHRR</sequence>
<dbReference type="InterPro" id="IPR013968">
    <property type="entry name" value="PKS_KR"/>
</dbReference>
<dbReference type="GO" id="GO:0044550">
    <property type="term" value="P:secondary metabolite biosynthetic process"/>
    <property type="evidence" value="ECO:0007669"/>
    <property type="project" value="TreeGrafter"/>
</dbReference>
<dbReference type="AlphaFoldDB" id="A0A1M3TFL7"/>
<evidence type="ECO:0000313" key="4">
    <source>
        <dbReference type="EMBL" id="OJZ85553.1"/>
    </source>
</evidence>